<sequence length="143" mass="16592">WAPFTSEIDWRVAKWAKMRGASSSAFTELLAIDGVSCGSPWSDRLGLSYRNTSELDKIIDSHLPSRPCFQRQEVIVQGQVFEVYFRDILQCIKTLYGDAEFAPYLKFAPERHFGDNKCSEQLFHDMHTGSWWWSTQVCHPCFF</sequence>
<dbReference type="Pfam" id="PF18759">
    <property type="entry name" value="Plavaka"/>
    <property type="match status" value="1"/>
</dbReference>
<evidence type="ECO:0000313" key="2">
    <source>
        <dbReference type="Proteomes" id="UP000297245"/>
    </source>
</evidence>
<name>A0A4S8KI95_DENBC</name>
<feature type="non-terminal residue" evidence="1">
    <location>
        <position position="1"/>
    </location>
</feature>
<protein>
    <submittedName>
        <fullName evidence="1">Uncharacterized protein</fullName>
    </submittedName>
</protein>
<dbReference type="InterPro" id="IPR041078">
    <property type="entry name" value="Plavaka"/>
</dbReference>
<proteinExistence type="predicted"/>
<gene>
    <name evidence="1" type="ORF">K435DRAFT_707628</name>
</gene>
<dbReference type="Proteomes" id="UP000297245">
    <property type="component" value="Unassembled WGS sequence"/>
</dbReference>
<keyword evidence="2" id="KW-1185">Reference proteome</keyword>
<dbReference type="EMBL" id="ML182847">
    <property type="protein sequence ID" value="THU75130.1"/>
    <property type="molecule type" value="Genomic_DNA"/>
</dbReference>
<organism evidence="1 2">
    <name type="scientific">Dendrothele bispora (strain CBS 962.96)</name>
    <dbReference type="NCBI Taxonomy" id="1314807"/>
    <lineage>
        <taxon>Eukaryota</taxon>
        <taxon>Fungi</taxon>
        <taxon>Dikarya</taxon>
        <taxon>Basidiomycota</taxon>
        <taxon>Agaricomycotina</taxon>
        <taxon>Agaricomycetes</taxon>
        <taxon>Agaricomycetidae</taxon>
        <taxon>Agaricales</taxon>
        <taxon>Agaricales incertae sedis</taxon>
        <taxon>Dendrothele</taxon>
    </lineage>
</organism>
<dbReference type="OrthoDB" id="2418900at2759"/>
<reference evidence="1 2" key="1">
    <citation type="journal article" date="2019" name="Nat. Ecol. Evol.">
        <title>Megaphylogeny resolves global patterns of mushroom evolution.</title>
        <authorList>
            <person name="Varga T."/>
            <person name="Krizsan K."/>
            <person name="Foldi C."/>
            <person name="Dima B."/>
            <person name="Sanchez-Garcia M."/>
            <person name="Sanchez-Ramirez S."/>
            <person name="Szollosi G.J."/>
            <person name="Szarkandi J.G."/>
            <person name="Papp V."/>
            <person name="Albert L."/>
            <person name="Andreopoulos W."/>
            <person name="Angelini C."/>
            <person name="Antonin V."/>
            <person name="Barry K.W."/>
            <person name="Bougher N.L."/>
            <person name="Buchanan P."/>
            <person name="Buyck B."/>
            <person name="Bense V."/>
            <person name="Catcheside P."/>
            <person name="Chovatia M."/>
            <person name="Cooper J."/>
            <person name="Damon W."/>
            <person name="Desjardin D."/>
            <person name="Finy P."/>
            <person name="Geml J."/>
            <person name="Haridas S."/>
            <person name="Hughes K."/>
            <person name="Justo A."/>
            <person name="Karasinski D."/>
            <person name="Kautmanova I."/>
            <person name="Kiss B."/>
            <person name="Kocsube S."/>
            <person name="Kotiranta H."/>
            <person name="LaButti K.M."/>
            <person name="Lechner B.E."/>
            <person name="Liimatainen K."/>
            <person name="Lipzen A."/>
            <person name="Lukacs Z."/>
            <person name="Mihaltcheva S."/>
            <person name="Morgado L.N."/>
            <person name="Niskanen T."/>
            <person name="Noordeloos M.E."/>
            <person name="Ohm R.A."/>
            <person name="Ortiz-Santana B."/>
            <person name="Ovrebo C."/>
            <person name="Racz N."/>
            <person name="Riley R."/>
            <person name="Savchenko A."/>
            <person name="Shiryaev A."/>
            <person name="Soop K."/>
            <person name="Spirin V."/>
            <person name="Szebenyi C."/>
            <person name="Tomsovsky M."/>
            <person name="Tulloss R.E."/>
            <person name="Uehling J."/>
            <person name="Grigoriev I.V."/>
            <person name="Vagvolgyi C."/>
            <person name="Papp T."/>
            <person name="Martin F.M."/>
            <person name="Miettinen O."/>
            <person name="Hibbett D.S."/>
            <person name="Nagy L.G."/>
        </authorList>
    </citation>
    <scope>NUCLEOTIDE SEQUENCE [LARGE SCALE GENOMIC DNA]</scope>
    <source>
        <strain evidence="1 2">CBS 962.96</strain>
    </source>
</reference>
<evidence type="ECO:0000313" key="1">
    <source>
        <dbReference type="EMBL" id="THU75130.1"/>
    </source>
</evidence>
<accession>A0A4S8KI95</accession>
<dbReference type="AlphaFoldDB" id="A0A4S8KI95"/>